<keyword evidence="2" id="KW-0560">Oxidoreductase</keyword>
<reference evidence="2 3" key="1">
    <citation type="submission" date="2014-07" db="EMBL/GenBank/DDBJ databases">
        <title>Methanogenic archaea and the global carbon cycle.</title>
        <authorList>
            <person name="Henriksen J.R."/>
            <person name="Luke J."/>
            <person name="Reinhart S."/>
            <person name="Benedict M.N."/>
            <person name="Youngblut N.D."/>
            <person name="Metcalf M.E."/>
            <person name="Whitaker R.J."/>
            <person name="Metcalf W.W."/>
        </authorList>
    </citation>
    <scope>NUCLEOTIDE SEQUENCE [LARGE SCALE GENOMIC DNA]</scope>
    <source>
        <strain evidence="2 3">MS</strain>
    </source>
</reference>
<proteinExistence type="predicted"/>
<accession>A0A0E3QYR1</accession>
<evidence type="ECO:0000313" key="3">
    <source>
        <dbReference type="Proteomes" id="UP000033033"/>
    </source>
</evidence>
<dbReference type="GO" id="GO:0016491">
    <property type="term" value="F:oxidoreductase activity"/>
    <property type="evidence" value="ECO:0007669"/>
    <property type="project" value="UniProtKB-KW"/>
</dbReference>
<dbReference type="PATRIC" id="fig|1434108.4.peg.3811"/>
<protein>
    <submittedName>
        <fullName evidence="2">Bifunctional protein: zinc-containing alcohol dehydrogenase</fullName>
        <ecNumber evidence="2">1.1.1.-</ecNumber>
    </submittedName>
</protein>
<sequence length="59" mass="6393">MTQADGKELAQIANIIDEKKIKPIVTTVLPLADAQKAHEMSKSGHTSGKIVLRIAEEPK</sequence>
<dbReference type="AlphaFoldDB" id="A0A0E3QYR1"/>
<feature type="region of interest" description="Disordered" evidence="1">
    <location>
        <begin position="37"/>
        <end position="59"/>
    </location>
</feature>
<dbReference type="EC" id="1.1.1.-" evidence="2"/>
<dbReference type="HOGENOM" id="CLU_210064_0_0_2"/>
<dbReference type="KEGG" id="mby:MSBRM_2996"/>
<name>A0A0E3QYR1_METBA</name>
<dbReference type="Gene3D" id="3.90.180.10">
    <property type="entry name" value="Medium-chain alcohol dehydrogenases, catalytic domain"/>
    <property type="match status" value="1"/>
</dbReference>
<dbReference type="Gene3D" id="3.40.50.720">
    <property type="entry name" value="NAD(P)-binding Rossmann-like Domain"/>
    <property type="match status" value="1"/>
</dbReference>
<organism evidence="2 3">
    <name type="scientific">Methanosarcina barkeri MS</name>
    <dbReference type="NCBI Taxonomy" id="1434108"/>
    <lineage>
        <taxon>Archaea</taxon>
        <taxon>Methanobacteriati</taxon>
        <taxon>Methanobacteriota</taxon>
        <taxon>Stenosarchaea group</taxon>
        <taxon>Methanomicrobia</taxon>
        <taxon>Methanosarcinales</taxon>
        <taxon>Methanosarcinaceae</taxon>
        <taxon>Methanosarcina</taxon>
    </lineage>
</organism>
<dbReference type="STRING" id="1434108.MSBRM_2996"/>
<evidence type="ECO:0000313" key="2">
    <source>
        <dbReference type="EMBL" id="AKB55994.1"/>
    </source>
</evidence>
<gene>
    <name evidence="2" type="ORF">MSBRM_2996</name>
</gene>
<dbReference type="Pfam" id="PF13602">
    <property type="entry name" value="ADH_zinc_N_2"/>
    <property type="match status" value="1"/>
</dbReference>
<dbReference type="Proteomes" id="UP000033033">
    <property type="component" value="Chromosome"/>
</dbReference>
<keyword evidence="3" id="KW-1185">Reference proteome</keyword>
<evidence type="ECO:0000256" key="1">
    <source>
        <dbReference type="SAM" id="MobiDB-lite"/>
    </source>
</evidence>
<dbReference type="EMBL" id="CP009528">
    <property type="protein sequence ID" value="AKB55994.1"/>
    <property type="molecule type" value="Genomic_DNA"/>
</dbReference>